<evidence type="ECO:0000259" key="8">
    <source>
        <dbReference type="Pfam" id="PF02687"/>
    </source>
</evidence>
<evidence type="ECO:0000256" key="5">
    <source>
        <dbReference type="ARBA" id="ARBA00023136"/>
    </source>
</evidence>
<evidence type="ECO:0000256" key="4">
    <source>
        <dbReference type="ARBA" id="ARBA00022989"/>
    </source>
</evidence>
<feature type="transmembrane region" description="Helical" evidence="7">
    <location>
        <begin position="278"/>
        <end position="303"/>
    </location>
</feature>
<keyword evidence="11" id="KW-1185">Reference proteome</keyword>
<proteinExistence type="inferred from homology"/>
<dbReference type="InterPro" id="IPR025857">
    <property type="entry name" value="MacB_PCD"/>
</dbReference>
<evidence type="ECO:0000256" key="6">
    <source>
        <dbReference type="ARBA" id="ARBA00038076"/>
    </source>
</evidence>
<dbReference type="InterPro" id="IPR050250">
    <property type="entry name" value="Macrolide_Exporter_MacB"/>
</dbReference>
<evidence type="ECO:0000313" key="11">
    <source>
        <dbReference type="Proteomes" id="UP000010880"/>
    </source>
</evidence>
<keyword evidence="3 7" id="KW-0812">Transmembrane</keyword>
<dbReference type="AlphaFoldDB" id="L0KAD3"/>
<dbReference type="OrthoDB" id="9770036at2"/>
<sequence>MIFEIIGIAFNSLKANKMRTFLSMLGIIIGVGAVIAIVSVGTGAQQQITANISNLGSNLINISLGRRWSRGGVSSRATNVFTVKMADAIKEVAPDVKEIIPKNQGRGLLINGDNNLQTTVVGTQGAYQRIYDYYPVQGKFISQANLKEANNVMVLGAKLVDELFPKTNPLGKKVKFNYQNKTFLFTVIGVMENKSTGPMGNLNEQAYIPTTTYMNKLSTTEYVSGFTAQAKSSKVASNAVEQIRYFLTQSINNNDAFNIMSQDQILKTIKNVTNSMTMMLGGVAAISLLVGGIGIMNIMLVSVTERTREIGIRKALGAKKRNILTQFIIESLTLSSVGGLLGIGFGYLGAYLVAQVAGWSFIVSPLSVIIAVGFSLLVGLFFGIYPAMKAADLDPVDALSYE</sequence>
<keyword evidence="4 7" id="KW-1133">Transmembrane helix</keyword>
<dbReference type="EMBL" id="CP003359">
    <property type="protein sequence ID" value="AGB41304.1"/>
    <property type="molecule type" value="Genomic_DNA"/>
</dbReference>
<evidence type="ECO:0000256" key="1">
    <source>
        <dbReference type="ARBA" id="ARBA00004651"/>
    </source>
</evidence>
<dbReference type="Pfam" id="PF02687">
    <property type="entry name" value="FtsX"/>
    <property type="match status" value="1"/>
</dbReference>
<protein>
    <submittedName>
        <fullName evidence="10">ABC-type antimicrobial peptide transport system, permease component</fullName>
    </submittedName>
</protein>
<dbReference type="RefSeq" id="WP_015327026.1">
    <property type="nucleotide sequence ID" value="NC_019978.1"/>
</dbReference>
<reference evidence="11" key="1">
    <citation type="submission" date="2012-02" db="EMBL/GenBank/DDBJ databases">
        <title>The complete genome of Halobacteroides halobius DSM 5150.</title>
        <authorList>
            <person name="Lucas S."/>
            <person name="Copeland A."/>
            <person name="Lapidus A."/>
            <person name="Glavina del Rio T."/>
            <person name="Dalin E."/>
            <person name="Tice H."/>
            <person name="Bruce D."/>
            <person name="Goodwin L."/>
            <person name="Pitluck S."/>
            <person name="Peters L."/>
            <person name="Mikhailova N."/>
            <person name="Gu W."/>
            <person name="Kyrpides N."/>
            <person name="Mavromatis K."/>
            <person name="Ivanova N."/>
            <person name="Brettin T."/>
            <person name="Detter J.C."/>
            <person name="Han C."/>
            <person name="Larimer F."/>
            <person name="Land M."/>
            <person name="Hauser L."/>
            <person name="Markowitz V."/>
            <person name="Cheng J.-F."/>
            <person name="Hugenholtz P."/>
            <person name="Woyke T."/>
            <person name="Wu D."/>
            <person name="Tindall B."/>
            <person name="Pomrenke H."/>
            <person name="Brambilla E."/>
            <person name="Klenk H.-P."/>
            <person name="Eisen J.A."/>
        </authorList>
    </citation>
    <scope>NUCLEOTIDE SEQUENCE [LARGE SCALE GENOMIC DNA]</scope>
    <source>
        <strain evidence="11">ATCC 35273 / DSM 5150 / MD-1</strain>
    </source>
</reference>
<gene>
    <name evidence="10" type="ordered locus">Halha_1359</name>
</gene>
<evidence type="ECO:0000256" key="2">
    <source>
        <dbReference type="ARBA" id="ARBA00022475"/>
    </source>
</evidence>
<evidence type="ECO:0000256" key="3">
    <source>
        <dbReference type="ARBA" id="ARBA00022692"/>
    </source>
</evidence>
<dbReference type="InterPro" id="IPR003838">
    <property type="entry name" value="ABC3_permease_C"/>
</dbReference>
<keyword evidence="5 7" id="KW-0472">Membrane</keyword>
<comment type="subcellular location">
    <subcellularLocation>
        <location evidence="1">Cell membrane</location>
        <topology evidence="1">Multi-pass membrane protein</topology>
    </subcellularLocation>
</comment>
<dbReference type="STRING" id="748449.Halha_1359"/>
<dbReference type="eggNOG" id="COG0577">
    <property type="taxonomic scope" value="Bacteria"/>
</dbReference>
<dbReference type="GO" id="GO:0005886">
    <property type="term" value="C:plasma membrane"/>
    <property type="evidence" value="ECO:0007669"/>
    <property type="project" value="UniProtKB-SubCell"/>
</dbReference>
<dbReference type="Proteomes" id="UP000010880">
    <property type="component" value="Chromosome"/>
</dbReference>
<feature type="domain" description="ABC3 transporter permease C-terminal" evidence="8">
    <location>
        <begin position="283"/>
        <end position="393"/>
    </location>
</feature>
<name>L0KAD3_HALHC</name>
<evidence type="ECO:0000256" key="7">
    <source>
        <dbReference type="SAM" id="Phobius"/>
    </source>
</evidence>
<evidence type="ECO:0000313" key="10">
    <source>
        <dbReference type="EMBL" id="AGB41304.1"/>
    </source>
</evidence>
<feature type="transmembrane region" description="Helical" evidence="7">
    <location>
        <begin position="323"/>
        <end position="347"/>
    </location>
</feature>
<keyword evidence="2" id="KW-1003">Cell membrane</keyword>
<feature type="domain" description="MacB-like periplasmic core" evidence="9">
    <location>
        <begin position="20"/>
        <end position="244"/>
    </location>
</feature>
<dbReference type="PANTHER" id="PTHR30572:SF4">
    <property type="entry name" value="ABC TRANSPORTER PERMEASE YTRF"/>
    <property type="match status" value="1"/>
</dbReference>
<feature type="transmembrane region" description="Helical" evidence="7">
    <location>
        <begin position="359"/>
        <end position="385"/>
    </location>
</feature>
<dbReference type="KEGG" id="hhl:Halha_1359"/>
<dbReference type="PANTHER" id="PTHR30572">
    <property type="entry name" value="MEMBRANE COMPONENT OF TRANSPORTER-RELATED"/>
    <property type="match status" value="1"/>
</dbReference>
<dbReference type="HOGENOM" id="CLU_000604_8_0_9"/>
<dbReference type="Pfam" id="PF12704">
    <property type="entry name" value="MacB_PCD"/>
    <property type="match status" value="1"/>
</dbReference>
<accession>L0KAD3</accession>
<dbReference type="GO" id="GO:0022857">
    <property type="term" value="F:transmembrane transporter activity"/>
    <property type="evidence" value="ECO:0007669"/>
    <property type="project" value="TreeGrafter"/>
</dbReference>
<evidence type="ECO:0000259" key="9">
    <source>
        <dbReference type="Pfam" id="PF12704"/>
    </source>
</evidence>
<comment type="similarity">
    <text evidence="6">Belongs to the ABC-4 integral membrane protein family.</text>
</comment>
<feature type="transmembrane region" description="Helical" evidence="7">
    <location>
        <begin position="21"/>
        <end position="44"/>
    </location>
</feature>
<organism evidence="10 11">
    <name type="scientific">Halobacteroides halobius (strain ATCC 35273 / DSM 5150 / MD-1)</name>
    <dbReference type="NCBI Taxonomy" id="748449"/>
    <lineage>
        <taxon>Bacteria</taxon>
        <taxon>Bacillati</taxon>
        <taxon>Bacillota</taxon>
        <taxon>Clostridia</taxon>
        <taxon>Halanaerobiales</taxon>
        <taxon>Halobacteroidaceae</taxon>
        <taxon>Halobacteroides</taxon>
    </lineage>
</organism>